<dbReference type="InterPro" id="IPR028889">
    <property type="entry name" value="USP"/>
</dbReference>
<dbReference type="GO" id="GO:0016579">
    <property type="term" value="P:protein deubiquitination"/>
    <property type="evidence" value="ECO:0007669"/>
    <property type="project" value="InterPro"/>
</dbReference>
<proteinExistence type="predicted"/>
<dbReference type="InterPro" id="IPR001394">
    <property type="entry name" value="Peptidase_C19_UCH"/>
</dbReference>
<evidence type="ECO:0000313" key="2">
    <source>
        <dbReference type="EMBL" id="KAF2202507.1"/>
    </source>
</evidence>
<reference evidence="2" key="1">
    <citation type="journal article" date="2020" name="Stud. Mycol.">
        <title>101 Dothideomycetes genomes: a test case for predicting lifestyles and emergence of pathogens.</title>
        <authorList>
            <person name="Haridas S."/>
            <person name="Albert R."/>
            <person name="Binder M."/>
            <person name="Bloem J."/>
            <person name="Labutti K."/>
            <person name="Salamov A."/>
            <person name="Andreopoulos B."/>
            <person name="Baker S."/>
            <person name="Barry K."/>
            <person name="Bills G."/>
            <person name="Bluhm B."/>
            <person name="Cannon C."/>
            <person name="Castanera R."/>
            <person name="Culley D."/>
            <person name="Daum C."/>
            <person name="Ezra D."/>
            <person name="Gonzalez J."/>
            <person name="Henrissat B."/>
            <person name="Kuo A."/>
            <person name="Liang C."/>
            <person name="Lipzen A."/>
            <person name="Lutzoni F."/>
            <person name="Magnuson J."/>
            <person name="Mondo S."/>
            <person name="Nolan M."/>
            <person name="Ohm R."/>
            <person name="Pangilinan J."/>
            <person name="Park H.-J."/>
            <person name="Ramirez L."/>
            <person name="Alfaro M."/>
            <person name="Sun H."/>
            <person name="Tritt A."/>
            <person name="Yoshinaga Y."/>
            <person name="Zwiers L.-H."/>
            <person name="Turgeon B."/>
            <person name="Goodwin S."/>
            <person name="Spatafora J."/>
            <person name="Crous P."/>
            <person name="Grigoriev I."/>
        </authorList>
    </citation>
    <scope>NUCLEOTIDE SEQUENCE</scope>
    <source>
        <strain evidence="2">ATCC 74209</strain>
    </source>
</reference>
<dbReference type="EMBL" id="ML993934">
    <property type="protein sequence ID" value="KAF2202507.1"/>
    <property type="molecule type" value="Genomic_DNA"/>
</dbReference>
<dbReference type="OrthoDB" id="289038at2759"/>
<gene>
    <name evidence="2" type="ORF">GQ43DRAFT_470834</name>
</gene>
<dbReference type="GO" id="GO:0004843">
    <property type="term" value="F:cysteine-type deubiquitinase activity"/>
    <property type="evidence" value="ECO:0007669"/>
    <property type="project" value="InterPro"/>
</dbReference>
<dbReference type="CDD" id="cd02257">
    <property type="entry name" value="Peptidase_C19"/>
    <property type="match status" value="1"/>
</dbReference>
<keyword evidence="3" id="KW-1185">Reference proteome</keyword>
<dbReference type="Pfam" id="PF00443">
    <property type="entry name" value="UCH"/>
    <property type="match status" value="1"/>
</dbReference>
<sequence>MNCEVALKEKLGFAFSNPDGLENPSYRLISIVNHLSANVHSGHYVAYTRHADEDWWLCNDVKVSAKTFEEVVSSYVFQKSTHLSQHEIELHVILNPAIDTVLNVFFWGFSQKSAYVQEDQ</sequence>
<dbReference type="Proteomes" id="UP000799536">
    <property type="component" value="Unassembled WGS sequence"/>
</dbReference>
<dbReference type="Gene3D" id="3.90.70.10">
    <property type="entry name" value="Cysteine proteinases"/>
    <property type="match status" value="1"/>
</dbReference>
<dbReference type="PROSITE" id="PS50235">
    <property type="entry name" value="USP_3"/>
    <property type="match status" value="1"/>
</dbReference>
<name>A0A9P4MTX9_9PLEO</name>
<accession>A0A9P4MTX9</accession>
<dbReference type="AlphaFoldDB" id="A0A9P4MTX9"/>
<dbReference type="SUPFAM" id="SSF54001">
    <property type="entry name" value="Cysteine proteinases"/>
    <property type="match status" value="1"/>
</dbReference>
<evidence type="ECO:0000259" key="1">
    <source>
        <dbReference type="PROSITE" id="PS50235"/>
    </source>
</evidence>
<organism evidence="2 3">
    <name type="scientific">Delitschia confertaspora ATCC 74209</name>
    <dbReference type="NCBI Taxonomy" id="1513339"/>
    <lineage>
        <taxon>Eukaryota</taxon>
        <taxon>Fungi</taxon>
        <taxon>Dikarya</taxon>
        <taxon>Ascomycota</taxon>
        <taxon>Pezizomycotina</taxon>
        <taxon>Dothideomycetes</taxon>
        <taxon>Pleosporomycetidae</taxon>
        <taxon>Pleosporales</taxon>
        <taxon>Delitschiaceae</taxon>
        <taxon>Delitschia</taxon>
    </lineage>
</organism>
<comment type="caution">
    <text evidence="2">The sequence shown here is derived from an EMBL/GenBank/DDBJ whole genome shotgun (WGS) entry which is preliminary data.</text>
</comment>
<feature type="domain" description="USP" evidence="1">
    <location>
        <begin position="1"/>
        <end position="82"/>
    </location>
</feature>
<evidence type="ECO:0000313" key="3">
    <source>
        <dbReference type="Proteomes" id="UP000799536"/>
    </source>
</evidence>
<protein>
    <recommendedName>
        <fullName evidence="1">USP domain-containing protein</fullName>
    </recommendedName>
</protein>
<dbReference type="InterPro" id="IPR038765">
    <property type="entry name" value="Papain-like_cys_pep_sf"/>
</dbReference>